<reference evidence="2 5" key="3">
    <citation type="submission" date="2018-03" db="EMBL/GenBank/DDBJ databases">
        <title>Genomic Encyclopedia of Archaeal and Bacterial Type Strains, Phase II (KMG-II): from individual species to whole genera.</title>
        <authorList>
            <person name="Goeker M."/>
        </authorList>
    </citation>
    <scope>NUCLEOTIDE SEQUENCE [LARGE SCALE GENOMIC DNA]</scope>
    <source>
        <strain evidence="2 5">DSM 17797</strain>
    </source>
</reference>
<gene>
    <name evidence="2" type="ORF">BC624_105163</name>
    <name evidence="3" type="ORF">SAMN05443373_105163</name>
</gene>
<reference evidence="4" key="2">
    <citation type="submission" date="2016-11" db="EMBL/GenBank/DDBJ databases">
        <authorList>
            <person name="Varghese N."/>
            <person name="Submissions S."/>
        </authorList>
    </citation>
    <scope>NUCLEOTIDE SEQUENCE [LARGE SCALE GENOMIC DNA]</scope>
    <source>
        <strain evidence="4">DSM 19729</strain>
    </source>
</reference>
<dbReference type="Proteomes" id="UP000237771">
    <property type="component" value="Unassembled WGS sequence"/>
</dbReference>
<dbReference type="RefSeq" id="WP_072943191.1">
    <property type="nucleotide sequence ID" value="NZ_FQWO01000005.1"/>
</dbReference>
<organism evidence="3 4">
    <name type="scientific">Flavobacterium granuli</name>
    <dbReference type="NCBI Taxonomy" id="280093"/>
    <lineage>
        <taxon>Bacteria</taxon>
        <taxon>Pseudomonadati</taxon>
        <taxon>Bacteroidota</taxon>
        <taxon>Flavobacteriia</taxon>
        <taxon>Flavobacteriales</taxon>
        <taxon>Flavobacteriaceae</taxon>
        <taxon>Flavobacterium</taxon>
    </lineage>
</organism>
<keyword evidence="5" id="KW-1185">Reference proteome</keyword>
<evidence type="ECO:0000259" key="1">
    <source>
        <dbReference type="Pfam" id="PF14491"/>
    </source>
</evidence>
<dbReference type="Proteomes" id="UP000184384">
    <property type="component" value="Unassembled WGS sequence"/>
</dbReference>
<dbReference type="InterPro" id="IPR029492">
    <property type="entry name" value="DUF4435"/>
</dbReference>
<evidence type="ECO:0000313" key="5">
    <source>
        <dbReference type="Proteomes" id="UP000237771"/>
    </source>
</evidence>
<evidence type="ECO:0000313" key="3">
    <source>
        <dbReference type="EMBL" id="SHG94507.1"/>
    </source>
</evidence>
<sequence length="348" mass="42008">MSSSSVEHFFDARERISDRKTHFEIKQHYSFNTKTLHIFVEALDDFEFYRKSIEFIYSDYQIKHYPKNGKKHVLSSYDILDWTIYNKSRILFFVDKDYENLLGKSSKKDRNIFVTKYYSIENYLSSTDVFKYTLEEIFKIKNDVIVNDLVLKFEECYKKFEEHLIVLTSIILIFRKNNDHMVLENLKMDDFFIIKELNLYAFKYRRPDICIKTRQSHLPNFEKSLLKELKKIEFIKKTEADLTKIKYKMILQNIVELRKLEDSKNYIRGKFHLWFFSKCHSNIHSMATQINERIGTINMSLPENEKYLKVNTSILLNESNIFDILPMKIKFHNDVHQFLIHNKQQING</sequence>
<evidence type="ECO:0000313" key="4">
    <source>
        <dbReference type="Proteomes" id="UP000184384"/>
    </source>
</evidence>
<evidence type="ECO:0000313" key="2">
    <source>
        <dbReference type="EMBL" id="PRZ23441.1"/>
    </source>
</evidence>
<dbReference type="Pfam" id="PF14491">
    <property type="entry name" value="DUF4435"/>
    <property type="match status" value="1"/>
</dbReference>
<dbReference type="STRING" id="280093.SAMN05443373_105163"/>
<dbReference type="EMBL" id="FQWO01000005">
    <property type="protein sequence ID" value="SHG94507.1"/>
    <property type="molecule type" value="Genomic_DNA"/>
</dbReference>
<protein>
    <submittedName>
        <fullName evidence="2">Uncharacterized protein DUF4435</fullName>
    </submittedName>
</protein>
<dbReference type="AlphaFoldDB" id="A0A1M5NYF9"/>
<name>A0A1M5NYF9_9FLAO</name>
<reference evidence="3" key="1">
    <citation type="submission" date="2016-11" db="EMBL/GenBank/DDBJ databases">
        <authorList>
            <person name="Jaros S."/>
            <person name="Januszkiewicz K."/>
            <person name="Wedrychowicz H."/>
        </authorList>
    </citation>
    <scope>NUCLEOTIDE SEQUENCE [LARGE SCALE GENOMIC DNA]</scope>
    <source>
        <strain evidence="3">DSM 19729</strain>
    </source>
</reference>
<dbReference type="OrthoDB" id="794548at2"/>
<dbReference type="EMBL" id="PVUB01000005">
    <property type="protein sequence ID" value="PRZ23441.1"/>
    <property type="molecule type" value="Genomic_DNA"/>
</dbReference>
<accession>A0A1M5NYF9</accession>
<feature type="domain" description="DUF4435" evidence="1">
    <location>
        <begin position="36"/>
        <end position="285"/>
    </location>
</feature>
<proteinExistence type="predicted"/>